<dbReference type="Proteomes" id="UP000239735">
    <property type="component" value="Unassembled WGS sequence"/>
</dbReference>
<dbReference type="EMBL" id="OKRB01000035">
    <property type="protein sequence ID" value="SPE18073.1"/>
    <property type="molecule type" value="Genomic_DNA"/>
</dbReference>
<dbReference type="AlphaFoldDB" id="A0A2N9L4J7"/>
<organism evidence="1 2">
    <name type="scientific">Candidatus Sulfuritelmatomonas gaucii</name>
    <dbReference type="NCBI Taxonomy" id="2043161"/>
    <lineage>
        <taxon>Bacteria</taxon>
        <taxon>Pseudomonadati</taxon>
        <taxon>Acidobacteriota</taxon>
        <taxon>Terriglobia</taxon>
        <taxon>Terriglobales</taxon>
        <taxon>Acidobacteriaceae</taxon>
        <taxon>Candidatus Sulfuritelmatomonas</taxon>
    </lineage>
</organism>
<accession>A0A2N9L4J7</accession>
<evidence type="ECO:0000313" key="2">
    <source>
        <dbReference type="Proteomes" id="UP000239735"/>
    </source>
</evidence>
<sequence>MRAGNATWRVRRTTGVPEFLARALDNNLQFTKEES</sequence>
<gene>
    <name evidence="1" type="ORF">SBA5_130012</name>
</gene>
<name>A0A2N9L4J7_9BACT</name>
<protein>
    <submittedName>
        <fullName evidence="1">Uncharacterized protein</fullName>
    </submittedName>
</protein>
<proteinExistence type="predicted"/>
<evidence type="ECO:0000313" key="1">
    <source>
        <dbReference type="EMBL" id="SPE18073.1"/>
    </source>
</evidence>
<reference evidence="2" key="1">
    <citation type="submission" date="2018-02" db="EMBL/GenBank/DDBJ databases">
        <authorList>
            <person name="Hausmann B."/>
        </authorList>
    </citation>
    <scope>NUCLEOTIDE SEQUENCE [LARGE SCALE GENOMIC DNA]</scope>
    <source>
        <strain evidence="2">Peat soil MAG SbA5</strain>
    </source>
</reference>